<geneLocation type="plasmid" evidence="13">
    <name>pnp7-3</name>
</geneLocation>
<keyword evidence="5 11" id="KW-0547">Nucleotide-binding</keyword>
<evidence type="ECO:0000256" key="7">
    <source>
        <dbReference type="ARBA" id="ARBA00022958"/>
    </source>
</evidence>
<dbReference type="InterPro" id="IPR003820">
    <property type="entry name" value="KdpC"/>
</dbReference>
<evidence type="ECO:0000256" key="5">
    <source>
        <dbReference type="ARBA" id="ARBA00022741"/>
    </source>
</evidence>
<keyword evidence="8 11" id="KW-1133">Transmembrane helix</keyword>
<evidence type="ECO:0000256" key="4">
    <source>
        <dbReference type="ARBA" id="ARBA00022692"/>
    </source>
</evidence>
<dbReference type="Pfam" id="PF02669">
    <property type="entry name" value="KdpC"/>
    <property type="match status" value="1"/>
</dbReference>
<dbReference type="GO" id="GO:0005886">
    <property type="term" value="C:plasma membrane"/>
    <property type="evidence" value="ECO:0007669"/>
    <property type="project" value="UniProtKB-SubCell"/>
</dbReference>
<dbReference type="AlphaFoldDB" id="A0A2D2LYB5"/>
<evidence type="ECO:0000256" key="2">
    <source>
        <dbReference type="ARBA" id="ARBA00022475"/>
    </source>
</evidence>
<keyword evidence="10 11" id="KW-0472">Membrane</keyword>
<sequence>MNTTIYTDNNNQSAIQFAMLKPALLLFIILSMILGVLYPLGMTAVSQLMMPTQANGSLYKDSQGKTIGSRLIGQNFDDPKYLWGRPSAAKYDAKASTGSNLGPLNPELAKNVQAAVSKLKASDPTNTAPIPLDLVTASASGLDPHISPAAAEWQVGRIAKQRGISVDTVKKAIRDNTQAPLFGVLGEPVINVLAVNVALDKLAKSQY</sequence>
<dbReference type="Proteomes" id="UP000229340">
    <property type="component" value="Plasmid pNP7-3"/>
</dbReference>
<dbReference type="GO" id="GO:0016787">
    <property type="term" value="F:hydrolase activity"/>
    <property type="evidence" value="ECO:0007669"/>
    <property type="project" value="UniProtKB-KW"/>
</dbReference>
<gene>
    <name evidence="11" type="primary">kdpC</name>
    <name evidence="12" type="ORF">NP7_11465</name>
</gene>
<evidence type="ECO:0000256" key="9">
    <source>
        <dbReference type="ARBA" id="ARBA00023065"/>
    </source>
</evidence>
<keyword evidence="3 11" id="KW-0633">Potassium transport</keyword>
<keyword evidence="12" id="KW-0614">Plasmid</keyword>
<evidence type="ECO:0000256" key="10">
    <source>
        <dbReference type="ARBA" id="ARBA00023136"/>
    </source>
</evidence>
<comment type="similarity">
    <text evidence="11">Belongs to the KdpC family.</text>
</comment>
<protein>
    <recommendedName>
        <fullName evidence="11">Potassium-transporting ATPase KdpC subunit</fullName>
    </recommendedName>
    <alternativeName>
        <fullName evidence="11">ATP phosphohydrolase [potassium-transporting] C chain</fullName>
    </alternativeName>
    <alternativeName>
        <fullName evidence="11">Potassium-binding and translocating subunit C</fullName>
    </alternativeName>
    <alternativeName>
        <fullName evidence="11">Potassium-translocating ATPase C chain</fullName>
    </alternativeName>
</protein>
<dbReference type="GO" id="GO:0008556">
    <property type="term" value="F:P-type potassium transmembrane transporter activity"/>
    <property type="evidence" value="ECO:0007669"/>
    <property type="project" value="InterPro"/>
</dbReference>
<dbReference type="HAMAP" id="MF_00276">
    <property type="entry name" value="KdpC"/>
    <property type="match status" value="1"/>
</dbReference>
<comment type="subunit">
    <text evidence="11">The system is composed of three essential subunits: KdpA, KdpB and KdpC.</text>
</comment>
<keyword evidence="12" id="KW-0378">Hydrolase</keyword>
<dbReference type="NCBIfam" id="NF001454">
    <property type="entry name" value="PRK00315.1"/>
    <property type="match status" value="1"/>
</dbReference>
<name>A0A2D2LYB5_FAUOS</name>
<keyword evidence="7 11" id="KW-0630">Potassium</keyword>
<evidence type="ECO:0000256" key="8">
    <source>
        <dbReference type="ARBA" id="ARBA00022989"/>
    </source>
</evidence>
<keyword evidence="4 11" id="KW-0812">Transmembrane</keyword>
<feature type="transmembrane region" description="Helical" evidence="11">
    <location>
        <begin position="20"/>
        <end position="40"/>
    </location>
</feature>
<comment type="subcellular location">
    <subcellularLocation>
        <location evidence="11">Cell membrane</location>
        <topology evidence="11">Single-pass membrane protein</topology>
    </subcellularLocation>
</comment>
<keyword evidence="6 11" id="KW-0067">ATP-binding</keyword>
<evidence type="ECO:0000256" key="11">
    <source>
        <dbReference type="HAMAP-Rule" id="MF_00276"/>
    </source>
</evidence>
<comment type="function">
    <text evidence="11">Part of the high-affinity ATP-driven potassium transport (or Kdp) system, which catalyzes the hydrolysis of ATP coupled with the electrogenic transport of potassium into the cytoplasm. This subunit acts as a catalytic chaperone that increases the ATP-binding affinity of the ATP-hydrolyzing subunit KdpB by the formation of a transient KdpB/KdpC/ATP ternary complex.</text>
</comment>
<evidence type="ECO:0000256" key="3">
    <source>
        <dbReference type="ARBA" id="ARBA00022538"/>
    </source>
</evidence>
<dbReference type="EMBL" id="CP024446">
    <property type="protein sequence ID" value="ATR79970.1"/>
    <property type="molecule type" value="Genomic_DNA"/>
</dbReference>
<dbReference type="PANTHER" id="PTHR30042:SF2">
    <property type="entry name" value="POTASSIUM-TRANSPORTING ATPASE KDPC SUBUNIT"/>
    <property type="match status" value="1"/>
</dbReference>
<evidence type="ECO:0000256" key="1">
    <source>
        <dbReference type="ARBA" id="ARBA00022448"/>
    </source>
</evidence>
<dbReference type="GO" id="GO:0005524">
    <property type="term" value="F:ATP binding"/>
    <property type="evidence" value="ECO:0007669"/>
    <property type="project" value="UniProtKB-UniRule"/>
</dbReference>
<keyword evidence="2 11" id="KW-1003">Cell membrane</keyword>
<proteinExistence type="inferred from homology"/>
<dbReference type="PIRSF" id="PIRSF001296">
    <property type="entry name" value="K_ATPase_KdpC"/>
    <property type="match status" value="1"/>
</dbReference>
<dbReference type="PANTHER" id="PTHR30042">
    <property type="entry name" value="POTASSIUM-TRANSPORTING ATPASE C CHAIN"/>
    <property type="match status" value="1"/>
</dbReference>
<evidence type="ECO:0000256" key="6">
    <source>
        <dbReference type="ARBA" id="ARBA00022840"/>
    </source>
</evidence>
<organism evidence="12 13">
    <name type="scientific">Faucicola osloensis</name>
    <name type="common">Moraxella osloensis</name>
    <dbReference type="NCBI Taxonomy" id="34062"/>
    <lineage>
        <taxon>Bacteria</taxon>
        <taxon>Pseudomonadati</taxon>
        <taxon>Pseudomonadota</taxon>
        <taxon>Gammaproteobacteria</taxon>
        <taxon>Moraxellales</taxon>
        <taxon>Moraxellaceae</taxon>
        <taxon>Faucicola</taxon>
    </lineage>
</organism>
<dbReference type="NCBIfam" id="TIGR00681">
    <property type="entry name" value="kdpC"/>
    <property type="match status" value="1"/>
</dbReference>
<accession>A0A2D2LYB5</accession>
<evidence type="ECO:0000313" key="12">
    <source>
        <dbReference type="EMBL" id="ATR79970.1"/>
    </source>
</evidence>
<keyword evidence="1 11" id="KW-0813">Transport</keyword>
<dbReference type="RefSeq" id="WP_100271283.1">
    <property type="nucleotide sequence ID" value="NZ_CP024446.1"/>
</dbReference>
<reference evidence="13" key="1">
    <citation type="submission" date="2017-10" db="EMBL/GenBank/DDBJ databases">
        <title>Complete genome sequence of Moraxella osloensis NP7 isolated from human skin.</title>
        <authorList>
            <person name="Lee K."/>
            <person name="Lim J.Y."/>
            <person name="Hwang I."/>
        </authorList>
    </citation>
    <scope>NUCLEOTIDE SEQUENCE [LARGE SCALE GENOMIC DNA]</scope>
    <source>
        <strain evidence="13">NP7</strain>
        <plasmid evidence="13">pnp7-3</plasmid>
    </source>
</reference>
<evidence type="ECO:0000313" key="13">
    <source>
        <dbReference type="Proteomes" id="UP000229340"/>
    </source>
</evidence>
<keyword evidence="9 11" id="KW-0406">Ion transport</keyword>